<evidence type="ECO:0000313" key="2">
    <source>
        <dbReference type="EMBL" id="HII74221.1"/>
    </source>
</evidence>
<reference evidence="2" key="1">
    <citation type="journal article" date="2020" name="bioRxiv">
        <title>A rank-normalized archaeal taxonomy based on genome phylogeny resolves widespread incomplete and uneven classifications.</title>
        <authorList>
            <person name="Rinke C."/>
            <person name="Chuvochina M."/>
            <person name="Mussig A.J."/>
            <person name="Chaumeil P.-A."/>
            <person name="Waite D.W."/>
            <person name="Whitman W.B."/>
            <person name="Parks D.H."/>
            <person name="Hugenholtz P."/>
        </authorList>
    </citation>
    <scope>NUCLEOTIDE SEQUENCE</scope>
    <source>
        <strain evidence="2">UBA8838</strain>
    </source>
</reference>
<comment type="caution">
    <text evidence="2">The sequence shown here is derived from an EMBL/GenBank/DDBJ whole genome shotgun (WGS) entry which is preliminary data.</text>
</comment>
<dbReference type="RefSeq" id="WP_198429673.1">
    <property type="nucleotide sequence ID" value="NZ_BAABQO010000006.1"/>
</dbReference>
<evidence type="ECO:0000256" key="1">
    <source>
        <dbReference type="SAM" id="MobiDB-lite"/>
    </source>
</evidence>
<dbReference type="AlphaFoldDB" id="A0A832THK3"/>
<evidence type="ECO:0000313" key="3">
    <source>
        <dbReference type="Proteomes" id="UP000646844"/>
    </source>
</evidence>
<proteinExistence type="predicted"/>
<dbReference type="Proteomes" id="UP000646844">
    <property type="component" value="Unassembled WGS sequence"/>
</dbReference>
<accession>A0A832THK3</accession>
<organism evidence="2 3">
    <name type="scientific">Sulfurisphaera tokodaii</name>
    <dbReference type="NCBI Taxonomy" id="111955"/>
    <lineage>
        <taxon>Archaea</taxon>
        <taxon>Thermoproteota</taxon>
        <taxon>Thermoprotei</taxon>
        <taxon>Sulfolobales</taxon>
        <taxon>Sulfolobaceae</taxon>
        <taxon>Sulfurisphaera</taxon>
    </lineage>
</organism>
<protein>
    <submittedName>
        <fullName evidence="2">Uncharacterized protein</fullName>
    </submittedName>
</protein>
<sequence>MKGKVLTPSQLMKSSKEDESLYPKMRDSVNAYKFIESQFSKSCQQ</sequence>
<feature type="region of interest" description="Disordered" evidence="1">
    <location>
        <begin position="1"/>
        <end position="20"/>
    </location>
</feature>
<dbReference type="EMBL" id="DUJO01000034">
    <property type="protein sequence ID" value="HII74221.1"/>
    <property type="molecule type" value="Genomic_DNA"/>
</dbReference>
<name>A0A832THK3_9CREN</name>
<gene>
    <name evidence="2" type="ORF">HA332_07580</name>
</gene>
<dbReference type="GeneID" id="60598315"/>